<accession>A0A6N8FUH7</accession>
<evidence type="ECO:0000256" key="1">
    <source>
        <dbReference type="SAM" id="Coils"/>
    </source>
</evidence>
<keyword evidence="3" id="KW-1185">Reference proteome</keyword>
<evidence type="ECO:0000313" key="3">
    <source>
        <dbReference type="Proteomes" id="UP000441797"/>
    </source>
</evidence>
<gene>
    <name evidence="2" type="ORF">BWI75_09625</name>
</gene>
<feature type="coiled-coil region" evidence="1">
    <location>
        <begin position="78"/>
        <end position="202"/>
    </location>
</feature>
<sequence>MLEVDKLPVNNIHSTTTNRILCDADALAQSKLPMNMELTQKETNLARVTTSSLMEGIENLLSAPVNVEMNKQEEIAVIQVLRLKNSKLLKKAMQLEQARVECKKDSQLQTQLAQKMQELETAQQQIKLLKQEQQSYKEKTQQQQILIEGLTVQLQTSQERVNQLEHEWLLTQATYNEQTYQLRQSESTCQELRNRLTRQQRYTMQLKVALEKCLEQPNTKSEVESDRIFTYQECEQKTDSPHQVSFAQVEPIPPWSGHESKVDCEVFTTQPMNAVAATTNIDEIVEVFKEQFPEAIAPLGQTPEEQHDAVLNLLNDAPCVEAQASDNFIKVVEVASEDQSQDWLEATFAEVLEAPAETNCDSTSSSVSSESTTEFEQLPTWEEPEFFTNPNWPSPILYPSRSKKRKTLAAIELPNFAHSH</sequence>
<dbReference type="EMBL" id="NAPY01000012">
    <property type="protein sequence ID" value="MUL36601.1"/>
    <property type="molecule type" value="Genomic_DNA"/>
</dbReference>
<keyword evidence="1" id="KW-0175">Coiled coil</keyword>
<comment type="caution">
    <text evidence="2">The sequence shown here is derived from an EMBL/GenBank/DDBJ whole genome shotgun (WGS) entry which is preliminary data.</text>
</comment>
<evidence type="ECO:0000313" key="2">
    <source>
        <dbReference type="EMBL" id="MUL36601.1"/>
    </source>
</evidence>
<protein>
    <submittedName>
        <fullName evidence="2">Uncharacterized protein</fullName>
    </submittedName>
</protein>
<dbReference type="Proteomes" id="UP000441797">
    <property type="component" value="Unassembled WGS sequence"/>
</dbReference>
<proteinExistence type="predicted"/>
<dbReference type="AlphaFoldDB" id="A0A6N8FUH7"/>
<name>A0A6N8FUH7_9CHRO</name>
<reference evidence="2 3" key="1">
    <citation type="journal article" date="2019" name="Front. Microbiol.">
        <title>Genomic Features for Desiccation Tolerance and Sugar Biosynthesis in the Extremophile Gloeocapsopsis sp. UTEX B3054.</title>
        <authorList>
            <person name="Urrejola C."/>
            <person name="Alcorta J."/>
            <person name="Salas L."/>
            <person name="Vasquez M."/>
            <person name="Polz M.F."/>
            <person name="Vicuna R."/>
            <person name="Diez B."/>
        </authorList>
    </citation>
    <scope>NUCLEOTIDE SEQUENCE [LARGE SCALE GENOMIC DNA]</scope>
    <source>
        <strain evidence="2 3">1H9</strain>
    </source>
</reference>
<organism evidence="2 3">
    <name type="scientific">Gloeocapsopsis dulcis AAB1 = 1H9</name>
    <dbReference type="NCBI Taxonomy" id="1433147"/>
    <lineage>
        <taxon>Bacteria</taxon>
        <taxon>Bacillati</taxon>
        <taxon>Cyanobacteriota</taxon>
        <taxon>Cyanophyceae</taxon>
        <taxon>Oscillatoriophycideae</taxon>
        <taxon>Chroococcales</taxon>
        <taxon>Chroococcaceae</taxon>
        <taxon>Gloeocapsopsis</taxon>
        <taxon>Gloeocapsopsis dulcis</taxon>
    </lineage>
</organism>